<dbReference type="EMBL" id="JADDUC010000289">
    <property type="protein sequence ID" value="KAG0114550.1"/>
    <property type="molecule type" value="Genomic_DNA"/>
</dbReference>
<protein>
    <submittedName>
        <fullName evidence="2">Uncharacterized protein</fullName>
    </submittedName>
</protein>
<comment type="caution">
    <text evidence="2">The sequence shown here is derived from an EMBL/GenBank/DDBJ whole genome shotgun (WGS) entry which is preliminary data.</text>
</comment>
<name>A0A835NG88_9PASS</name>
<evidence type="ECO:0000313" key="3">
    <source>
        <dbReference type="EMBL" id="KAI1238749.1"/>
    </source>
</evidence>
<proteinExistence type="predicted"/>
<organism evidence="2">
    <name type="scientific">Lamprotornis superbus</name>
    <dbReference type="NCBI Taxonomy" id="245042"/>
    <lineage>
        <taxon>Eukaryota</taxon>
        <taxon>Metazoa</taxon>
        <taxon>Chordata</taxon>
        <taxon>Craniata</taxon>
        <taxon>Vertebrata</taxon>
        <taxon>Euteleostomi</taxon>
        <taxon>Archelosauria</taxon>
        <taxon>Archosauria</taxon>
        <taxon>Dinosauria</taxon>
        <taxon>Saurischia</taxon>
        <taxon>Theropoda</taxon>
        <taxon>Coelurosauria</taxon>
        <taxon>Aves</taxon>
        <taxon>Neognathae</taxon>
        <taxon>Neoaves</taxon>
        <taxon>Telluraves</taxon>
        <taxon>Australaves</taxon>
        <taxon>Passeriformes</taxon>
        <taxon>Sturnidae</taxon>
        <taxon>Lamprotornis</taxon>
    </lineage>
</organism>
<dbReference type="EMBL" id="JADDUC020000005">
    <property type="protein sequence ID" value="KAI1238749.1"/>
    <property type="molecule type" value="Genomic_DNA"/>
</dbReference>
<reference evidence="3 4" key="2">
    <citation type="journal article" date="2021" name="J. Hered.">
        <title>Feather Gene Expression Elucidates the Developmental Basis of Plumage Iridescence in African Starlings.</title>
        <authorList>
            <person name="Rubenstein D.R."/>
            <person name="Corvelo A."/>
            <person name="MacManes M.D."/>
            <person name="Maia R."/>
            <person name="Narzisi G."/>
            <person name="Rousaki A."/>
            <person name="Vandenabeele P."/>
            <person name="Shawkey M.D."/>
            <person name="Solomon J."/>
        </authorList>
    </citation>
    <scope>NUCLEOTIDE SEQUENCE [LARGE SCALE GENOMIC DNA]</scope>
    <source>
        <strain evidence="3">SS15</strain>
    </source>
</reference>
<keyword evidence="4" id="KW-1185">Reference proteome</keyword>
<accession>A0A835NG88</accession>
<dbReference type="AlphaFoldDB" id="A0A835NG88"/>
<evidence type="ECO:0000313" key="2">
    <source>
        <dbReference type="EMBL" id="KAG0114550.1"/>
    </source>
</evidence>
<feature type="non-terminal residue" evidence="2">
    <location>
        <position position="244"/>
    </location>
</feature>
<evidence type="ECO:0000313" key="4">
    <source>
        <dbReference type="Proteomes" id="UP000618051"/>
    </source>
</evidence>
<feature type="region of interest" description="Disordered" evidence="1">
    <location>
        <begin position="1"/>
        <end position="25"/>
    </location>
</feature>
<reference evidence="2" key="1">
    <citation type="submission" date="2020-10" db="EMBL/GenBank/DDBJ databases">
        <title>Feather gene expression reveals the developmental basis of iridescence in African starlings.</title>
        <authorList>
            <person name="Rubenstein D.R."/>
        </authorList>
    </citation>
    <scope>NUCLEOTIDE SEQUENCE</scope>
    <source>
        <strain evidence="2">SS15</strain>
        <tissue evidence="2">Liver</tissue>
    </source>
</reference>
<dbReference type="Proteomes" id="UP000618051">
    <property type="component" value="Unassembled WGS sequence"/>
</dbReference>
<evidence type="ECO:0000256" key="1">
    <source>
        <dbReference type="SAM" id="MobiDB-lite"/>
    </source>
</evidence>
<gene>
    <name evidence="3" type="ORF">IHE44_0011835</name>
    <name evidence="2" type="ORF">IHE44_007627</name>
</gene>
<sequence length="244" mass="26687">FAPYGKDHRLEQKQERLEDTKSRDANEATPLCAVTLARRVPAPARDALAQGLGAKVPSPGPGQDQQNCRKAGGLCLILGLLTSVDHFRGKLQLGHANPKELKIPDAIKAVTGLQEYLYFSPRCDDISFLISIHQQLQLPKVMMDFFLLCFTSARSVLQKATLDPPCCISKLHNQICKLHKKLRQCPGWKHLSCCLGRLAVPSVPLGCCRATAVTAIPTPTFGHHMRAASAAQRHQGGDETSCTF</sequence>
<reference evidence="3" key="3">
    <citation type="submission" date="2022-01" db="EMBL/GenBank/DDBJ databases">
        <authorList>
            <person name="Rubenstein D.R."/>
        </authorList>
    </citation>
    <scope>NUCLEOTIDE SEQUENCE</scope>
    <source>
        <strain evidence="3">SS15</strain>
        <tissue evidence="3">Liver</tissue>
    </source>
</reference>